<gene>
    <name evidence="1" type="ORF">CALVIDRAFT_543107</name>
</gene>
<dbReference type="Proteomes" id="UP000076738">
    <property type="component" value="Unassembled WGS sequence"/>
</dbReference>
<protein>
    <submittedName>
        <fullName evidence="1">Uncharacterized protein</fullName>
    </submittedName>
</protein>
<keyword evidence="2" id="KW-1185">Reference proteome</keyword>
<reference evidence="1 2" key="1">
    <citation type="journal article" date="2016" name="Mol. Biol. Evol.">
        <title>Comparative Genomics of Early-Diverging Mushroom-Forming Fungi Provides Insights into the Origins of Lignocellulose Decay Capabilities.</title>
        <authorList>
            <person name="Nagy L.G."/>
            <person name="Riley R."/>
            <person name="Tritt A."/>
            <person name="Adam C."/>
            <person name="Daum C."/>
            <person name="Floudas D."/>
            <person name="Sun H."/>
            <person name="Yadav J.S."/>
            <person name="Pangilinan J."/>
            <person name="Larsson K.H."/>
            <person name="Matsuura K."/>
            <person name="Barry K."/>
            <person name="Labutti K."/>
            <person name="Kuo R."/>
            <person name="Ohm R.A."/>
            <person name="Bhattacharya S.S."/>
            <person name="Shirouzu T."/>
            <person name="Yoshinaga Y."/>
            <person name="Martin F.M."/>
            <person name="Grigoriev I.V."/>
            <person name="Hibbett D.S."/>
        </authorList>
    </citation>
    <scope>NUCLEOTIDE SEQUENCE [LARGE SCALE GENOMIC DNA]</scope>
    <source>
        <strain evidence="1 2">TUFC12733</strain>
    </source>
</reference>
<dbReference type="EMBL" id="KV417357">
    <property type="protein sequence ID" value="KZO89964.1"/>
    <property type="molecule type" value="Genomic_DNA"/>
</dbReference>
<dbReference type="AlphaFoldDB" id="A0A167FXZ6"/>
<evidence type="ECO:0000313" key="1">
    <source>
        <dbReference type="EMBL" id="KZO89964.1"/>
    </source>
</evidence>
<name>A0A167FXZ6_CALVF</name>
<sequence>MLCGAHREVALEVLLFRVVGDRRLGQTMVEITSDVACHLTAVPTIALVCLLAMNPCRTGNQLILPFILISSNLCNLYFLSSHAMHDTFHDERP</sequence>
<evidence type="ECO:0000313" key="2">
    <source>
        <dbReference type="Proteomes" id="UP000076738"/>
    </source>
</evidence>
<proteinExistence type="predicted"/>
<accession>A0A167FXZ6</accession>
<organism evidence="1 2">
    <name type="scientific">Calocera viscosa (strain TUFC12733)</name>
    <dbReference type="NCBI Taxonomy" id="1330018"/>
    <lineage>
        <taxon>Eukaryota</taxon>
        <taxon>Fungi</taxon>
        <taxon>Dikarya</taxon>
        <taxon>Basidiomycota</taxon>
        <taxon>Agaricomycotina</taxon>
        <taxon>Dacrymycetes</taxon>
        <taxon>Dacrymycetales</taxon>
        <taxon>Dacrymycetaceae</taxon>
        <taxon>Calocera</taxon>
    </lineage>
</organism>